<dbReference type="PRINTS" id="PR00455">
    <property type="entry name" value="HTHTETR"/>
</dbReference>
<keyword evidence="5" id="KW-1185">Reference proteome</keyword>
<dbReference type="GO" id="GO:0003700">
    <property type="term" value="F:DNA-binding transcription factor activity"/>
    <property type="evidence" value="ECO:0007669"/>
    <property type="project" value="TreeGrafter"/>
</dbReference>
<evidence type="ECO:0000259" key="3">
    <source>
        <dbReference type="PROSITE" id="PS50977"/>
    </source>
</evidence>
<accession>A0A378YXR8</accession>
<dbReference type="InterPro" id="IPR009057">
    <property type="entry name" value="Homeodomain-like_sf"/>
</dbReference>
<reference evidence="4 5" key="1">
    <citation type="submission" date="2018-06" db="EMBL/GenBank/DDBJ databases">
        <authorList>
            <consortium name="Pathogen Informatics"/>
            <person name="Doyle S."/>
        </authorList>
    </citation>
    <scope>NUCLEOTIDE SEQUENCE [LARGE SCALE GENOMIC DNA]</scope>
    <source>
        <strain evidence="4 5">NCTC1934</strain>
    </source>
</reference>
<protein>
    <submittedName>
        <fullName evidence="4">Transcriptional repressor BetI</fullName>
    </submittedName>
</protein>
<sequence>MVEKTSARAATRDRLLAAAEKLLLTERYEDVSVRGICTAAGANPAAVHYHFGSKEALVAALIEDRLGPLWADRLAALDTEHASVPTVVEAVIAPFVELSGDPVGRLHLRLLAQLVLGRYPMTWTRHWFHMDSWVGLLPELTPADSRRRWRLAFDLIISRFGTDTTVSPESVAALRDFVVAGLTAPGGRA</sequence>
<dbReference type="PANTHER" id="PTHR30055:SF235">
    <property type="entry name" value="TRANSCRIPTIONAL REGULATORY PROTEIN"/>
    <property type="match status" value="1"/>
</dbReference>
<gene>
    <name evidence="4" type="ORF">NCTC1934_04677</name>
</gene>
<name>A0A378YXR8_9NOCA</name>
<evidence type="ECO:0000313" key="5">
    <source>
        <dbReference type="Proteomes" id="UP000255467"/>
    </source>
</evidence>
<dbReference type="EMBL" id="UGRY01000002">
    <property type="protein sequence ID" value="SUA81239.1"/>
    <property type="molecule type" value="Genomic_DNA"/>
</dbReference>
<dbReference type="STRING" id="1406858.GCA_000710895_06749"/>
<dbReference type="Proteomes" id="UP000255467">
    <property type="component" value="Unassembled WGS sequence"/>
</dbReference>
<dbReference type="RefSeq" id="WP_039814822.1">
    <property type="nucleotide sequence ID" value="NZ_JARWOO010000239.1"/>
</dbReference>
<dbReference type="OrthoDB" id="2356263at2"/>
<feature type="domain" description="HTH tetR-type" evidence="3">
    <location>
        <begin position="9"/>
        <end position="69"/>
    </location>
</feature>
<dbReference type="PANTHER" id="PTHR30055">
    <property type="entry name" value="HTH-TYPE TRANSCRIPTIONAL REGULATOR RUTR"/>
    <property type="match status" value="1"/>
</dbReference>
<evidence type="ECO:0000313" key="4">
    <source>
        <dbReference type="EMBL" id="SUA81239.1"/>
    </source>
</evidence>
<dbReference type="PROSITE" id="PS50977">
    <property type="entry name" value="HTH_TETR_2"/>
    <property type="match status" value="1"/>
</dbReference>
<dbReference type="SUPFAM" id="SSF46689">
    <property type="entry name" value="Homeodomain-like"/>
    <property type="match status" value="1"/>
</dbReference>
<dbReference type="InterPro" id="IPR001647">
    <property type="entry name" value="HTH_TetR"/>
</dbReference>
<feature type="DNA-binding region" description="H-T-H motif" evidence="2">
    <location>
        <begin position="32"/>
        <end position="51"/>
    </location>
</feature>
<proteinExistence type="predicted"/>
<dbReference type="Gene3D" id="1.10.357.10">
    <property type="entry name" value="Tetracycline Repressor, domain 2"/>
    <property type="match status" value="1"/>
</dbReference>
<dbReference type="GO" id="GO:0000976">
    <property type="term" value="F:transcription cis-regulatory region binding"/>
    <property type="evidence" value="ECO:0007669"/>
    <property type="project" value="TreeGrafter"/>
</dbReference>
<evidence type="ECO:0000256" key="1">
    <source>
        <dbReference type="ARBA" id="ARBA00023125"/>
    </source>
</evidence>
<keyword evidence="1 2" id="KW-0238">DNA-binding</keyword>
<organism evidence="4 5">
    <name type="scientific">Nocardia otitidiscaviarum</name>
    <dbReference type="NCBI Taxonomy" id="1823"/>
    <lineage>
        <taxon>Bacteria</taxon>
        <taxon>Bacillati</taxon>
        <taxon>Actinomycetota</taxon>
        <taxon>Actinomycetes</taxon>
        <taxon>Mycobacteriales</taxon>
        <taxon>Nocardiaceae</taxon>
        <taxon>Nocardia</taxon>
    </lineage>
</organism>
<evidence type="ECO:0000256" key="2">
    <source>
        <dbReference type="PROSITE-ProRule" id="PRU00335"/>
    </source>
</evidence>
<dbReference type="Pfam" id="PF00440">
    <property type="entry name" value="TetR_N"/>
    <property type="match status" value="1"/>
</dbReference>
<dbReference type="InterPro" id="IPR050109">
    <property type="entry name" value="HTH-type_TetR-like_transc_reg"/>
</dbReference>
<dbReference type="AlphaFoldDB" id="A0A378YXR8"/>